<name>A0AAW2GB29_9HYME</name>
<keyword evidence="1" id="KW-1133">Transmembrane helix</keyword>
<accession>A0AAW2GB29</accession>
<reference evidence="2 3" key="1">
    <citation type="submission" date="2023-03" db="EMBL/GenBank/DDBJ databases">
        <title>High recombination rates correlate with genetic variation in Cardiocondyla obscurior ants.</title>
        <authorList>
            <person name="Errbii M."/>
        </authorList>
    </citation>
    <scope>NUCLEOTIDE SEQUENCE [LARGE SCALE GENOMIC DNA]</scope>
    <source>
        <strain evidence="2">Alpha-2009</strain>
        <tissue evidence="2">Whole body</tissue>
    </source>
</reference>
<proteinExistence type="predicted"/>
<gene>
    <name evidence="2" type="ORF">PUN28_006328</name>
</gene>
<comment type="caution">
    <text evidence="2">The sequence shown here is derived from an EMBL/GenBank/DDBJ whole genome shotgun (WGS) entry which is preliminary data.</text>
</comment>
<sequence length="86" mass="9953">MPDITRGNDKGKRRYVKFNIAINFWLLSISVHLESLYVIRYRGLSNEKWSLLKVTVKTIDTEEYERAFNSRKEVLAGVKGGIGSFK</sequence>
<dbReference type="Proteomes" id="UP001430953">
    <property type="component" value="Unassembled WGS sequence"/>
</dbReference>
<evidence type="ECO:0000256" key="1">
    <source>
        <dbReference type="SAM" id="Phobius"/>
    </source>
</evidence>
<keyword evidence="1" id="KW-0812">Transmembrane</keyword>
<evidence type="ECO:0000313" key="2">
    <source>
        <dbReference type="EMBL" id="KAL0124414.1"/>
    </source>
</evidence>
<keyword evidence="3" id="KW-1185">Reference proteome</keyword>
<dbReference type="EMBL" id="JADYXP020000005">
    <property type="protein sequence ID" value="KAL0124414.1"/>
    <property type="molecule type" value="Genomic_DNA"/>
</dbReference>
<evidence type="ECO:0000313" key="3">
    <source>
        <dbReference type="Proteomes" id="UP001430953"/>
    </source>
</evidence>
<organism evidence="2 3">
    <name type="scientific">Cardiocondyla obscurior</name>
    <dbReference type="NCBI Taxonomy" id="286306"/>
    <lineage>
        <taxon>Eukaryota</taxon>
        <taxon>Metazoa</taxon>
        <taxon>Ecdysozoa</taxon>
        <taxon>Arthropoda</taxon>
        <taxon>Hexapoda</taxon>
        <taxon>Insecta</taxon>
        <taxon>Pterygota</taxon>
        <taxon>Neoptera</taxon>
        <taxon>Endopterygota</taxon>
        <taxon>Hymenoptera</taxon>
        <taxon>Apocrita</taxon>
        <taxon>Aculeata</taxon>
        <taxon>Formicoidea</taxon>
        <taxon>Formicidae</taxon>
        <taxon>Myrmicinae</taxon>
        <taxon>Cardiocondyla</taxon>
    </lineage>
</organism>
<dbReference type="AlphaFoldDB" id="A0AAW2GB29"/>
<feature type="transmembrane region" description="Helical" evidence="1">
    <location>
        <begin position="20"/>
        <end position="39"/>
    </location>
</feature>
<protein>
    <submittedName>
        <fullName evidence="2">Uncharacterized protein</fullName>
    </submittedName>
</protein>
<keyword evidence="1" id="KW-0472">Membrane</keyword>